<dbReference type="Proteomes" id="UP000323506">
    <property type="component" value="Chromosome A03"/>
</dbReference>
<accession>A0A5D2H547</accession>
<dbReference type="AlphaFoldDB" id="A0A5D2H547"/>
<name>A0A5D2H547_GOSDA</name>
<proteinExistence type="predicted"/>
<evidence type="ECO:0000313" key="2">
    <source>
        <dbReference type="Proteomes" id="UP000323506"/>
    </source>
</evidence>
<organism evidence="1 2">
    <name type="scientific">Gossypium darwinii</name>
    <name type="common">Darwin's cotton</name>
    <name type="synonym">Gossypium barbadense var. darwinii</name>
    <dbReference type="NCBI Taxonomy" id="34276"/>
    <lineage>
        <taxon>Eukaryota</taxon>
        <taxon>Viridiplantae</taxon>
        <taxon>Streptophyta</taxon>
        <taxon>Embryophyta</taxon>
        <taxon>Tracheophyta</taxon>
        <taxon>Spermatophyta</taxon>
        <taxon>Magnoliopsida</taxon>
        <taxon>eudicotyledons</taxon>
        <taxon>Gunneridae</taxon>
        <taxon>Pentapetalae</taxon>
        <taxon>rosids</taxon>
        <taxon>malvids</taxon>
        <taxon>Malvales</taxon>
        <taxon>Malvaceae</taxon>
        <taxon>Malvoideae</taxon>
        <taxon>Gossypium</taxon>
    </lineage>
</organism>
<reference evidence="1 2" key="1">
    <citation type="submission" date="2019-06" db="EMBL/GenBank/DDBJ databases">
        <title>WGS assembly of Gossypium darwinii.</title>
        <authorList>
            <person name="Chen Z.J."/>
            <person name="Sreedasyam A."/>
            <person name="Ando A."/>
            <person name="Song Q."/>
            <person name="De L."/>
            <person name="Hulse-Kemp A."/>
            <person name="Ding M."/>
            <person name="Ye W."/>
            <person name="Kirkbride R."/>
            <person name="Jenkins J."/>
            <person name="Plott C."/>
            <person name="Lovell J."/>
            <person name="Lin Y.-M."/>
            <person name="Vaughn R."/>
            <person name="Liu B."/>
            <person name="Li W."/>
            <person name="Simpson S."/>
            <person name="Scheffler B."/>
            <person name="Saski C."/>
            <person name="Grover C."/>
            <person name="Hu G."/>
            <person name="Conover J."/>
            <person name="Carlson J."/>
            <person name="Shu S."/>
            <person name="Boston L."/>
            <person name="Williams M."/>
            <person name="Peterson D."/>
            <person name="Mcgee K."/>
            <person name="Jones D."/>
            <person name="Wendel J."/>
            <person name="Stelly D."/>
            <person name="Grimwood J."/>
            <person name="Schmutz J."/>
        </authorList>
    </citation>
    <scope>NUCLEOTIDE SEQUENCE [LARGE SCALE GENOMIC DNA]</scope>
    <source>
        <strain evidence="1">1808015.09</strain>
    </source>
</reference>
<gene>
    <name evidence="1" type="ORF">ES288_A03G157800v1</name>
</gene>
<dbReference type="EMBL" id="CM017690">
    <property type="protein sequence ID" value="TYH25301.1"/>
    <property type="molecule type" value="Genomic_DNA"/>
</dbReference>
<protein>
    <submittedName>
        <fullName evidence="1">Uncharacterized protein</fullName>
    </submittedName>
</protein>
<sequence length="66" mass="7591">MERRRTTIDLGSRSRVERIRREARGVEAVVLLTRPGRSWGDVEQRRCMCGAGLHWKSVAAQTEKKP</sequence>
<evidence type="ECO:0000313" key="1">
    <source>
        <dbReference type="EMBL" id="TYH25301.1"/>
    </source>
</evidence>
<keyword evidence="2" id="KW-1185">Reference proteome</keyword>